<gene>
    <name evidence="2" type="ORF">DM867_12675</name>
    <name evidence="3" type="ORF">DMP03_13690</name>
    <name evidence="4" type="ORF">DP108_12550</name>
</gene>
<accession>A0A5N5U403</accession>
<protein>
    <submittedName>
        <fullName evidence="3">Uncharacterized protein</fullName>
    </submittedName>
</protein>
<keyword evidence="7" id="KW-1185">Reference proteome</keyword>
<organism evidence="3 6">
    <name type="scientific">Halosegnis rubeus</name>
    <dbReference type="NCBI Taxonomy" id="2212850"/>
    <lineage>
        <taxon>Archaea</taxon>
        <taxon>Methanobacteriati</taxon>
        <taxon>Methanobacteriota</taxon>
        <taxon>Stenosarchaea group</taxon>
        <taxon>Halobacteria</taxon>
        <taxon>Halobacteriales</taxon>
        <taxon>Natronomonadaceae</taxon>
        <taxon>Halosegnis</taxon>
    </lineage>
</organism>
<evidence type="ECO:0000313" key="5">
    <source>
        <dbReference type="Proteomes" id="UP000326207"/>
    </source>
</evidence>
<dbReference type="EMBL" id="QJOW01000009">
    <property type="protein sequence ID" value="KAB7512702.1"/>
    <property type="molecule type" value="Genomic_DNA"/>
</dbReference>
<dbReference type="Proteomes" id="UP000326302">
    <property type="component" value="Unassembled WGS sequence"/>
</dbReference>
<keyword evidence="1" id="KW-1133">Transmembrane helix</keyword>
<dbReference type="Proteomes" id="UP000326865">
    <property type="component" value="Unassembled WGS sequence"/>
</dbReference>
<name>A0A5N5U403_9EURY</name>
<keyword evidence="1" id="KW-0812">Transmembrane</keyword>
<reference evidence="5 6" key="1">
    <citation type="submission" date="2019-10" db="EMBL/GenBank/DDBJ databases">
        <title>Unraveling microbial dark matter from salterns through culturing: the case of the genus Halosegnis.</title>
        <authorList>
            <person name="Duran-Viseras A."/>
            <person name="Andrei A.-S."/>
            <person name="Vera-Gargallo B."/>
            <person name="Ghai R."/>
            <person name="Sanchez-Porro C."/>
            <person name="Ventosa A."/>
        </authorList>
    </citation>
    <scope>NUCLEOTIDE SEQUENCE [LARGE SCALE GENOMIC DNA]</scope>
    <source>
        <strain evidence="3 6">F17-44</strain>
        <strain evidence="2 7">F18-79</strain>
        <strain evidence="4 5">F19-13</strain>
    </source>
</reference>
<dbReference type="EMBL" id="QKKZ01000009">
    <property type="protein sequence ID" value="KAB7512442.1"/>
    <property type="molecule type" value="Genomic_DNA"/>
</dbReference>
<accession>A0A5N5U3A3</accession>
<dbReference type="EMBL" id="QMDY01000010">
    <property type="protein sequence ID" value="KAB7514129.1"/>
    <property type="molecule type" value="Genomic_DNA"/>
</dbReference>
<dbReference type="OrthoDB" id="350117at2157"/>
<dbReference type="RefSeq" id="WP_152121106.1">
    <property type="nucleotide sequence ID" value="NZ_QJOW01000009.1"/>
</dbReference>
<feature type="transmembrane region" description="Helical" evidence="1">
    <location>
        <begin position="6"/>
        <end position="24"/>
    </location>
</feature>
<evidence type="ECO:0000313" key="7">
    <source>
        <dbReference type="Proteomes" id="UP000326865"/>
    </source>
</evidence>
<dbReference type="AlphaFoldDB" id="A0A5N5U403"/>
<evidence type="ECO:0000313" key="4">
    <source>
        <dbReference type="EMBL" id="KAB7514129.1"/>
    </source>
</evidence>
<comment type="caution">
    <text evidence="3">The sequence shown here is derived from an EMBL/GenBank/DDBJ whole genome shotgun (WGS) entry which is preliminary data.</text>
</comment>
<evidence type="ECO:0000313" key="3">
    <source>
        <dbReference type="EMBL" id="KAB7512702.1"/>
    </source>
</evidence>
<evidence type="ECO:0000313" key="2">
    <source>
        <dbReference type="EMBL" id="KAB7512442.1"/>
    </source>
</evidence>
<proteinExistence type="predicted"/>
<dbReference type="Proteomes" id="UP000326207">
    <property type="component" value="Unassembled WGS sequence"/>
</dbReference>
<accession>A0A5N5U6M8</accession>
<evidence type="ECO:0000256" key="1">
    <source>
        <dbReference type="SAM" id="Phobius"/>
    </source>
</evidence>
<keyword evidence="1" id="KW-0472">Membrane</keyword>
<feature type="transmembrane region" description="Helical" evidence="1">
    <location>
        <begin position="31"/>
        <end position="51"/>
    </location>
</feature>
<evidence type="ECO:0000313" key="6">
    <source>
        <dbReference type="Proteomes" id="UP000326302"/>
    </source>
</evidence>
<sequence>MVEGIIFVIGLFWLSTALGVGWDARKHGGSFLKWFVLVGITGIFGLMWYAIAHNNARTPTTDSDRTLLVSSEVVDVETGEESAVQLTVHTDSTSYAVERFEQKCRDEGYQPTEKPKIEVQ</sequence>